<dbReference type="AlphaFoldDB" id="X1FH26"/>
<protein>
    <submittedName>
        <fullName evidence="1">Uncharacterized protein</fullName>
    </submittedName>
</protein>
<reference evidence="1" key="1">
    <citation type="journal article" date="2014" name="Front. Microbiol.">
        <title>High frequency of phylogenetically diverse reductive dehalogenase-homologous genes in deep subseafloor sedimentary metagenomes.</title>
        <authorList>
            <person name="Kawai M."/>
            <person name="Futagami T."/>
            <person name="Toyoda A."/>
            <person name="Takaki Y."/>
            <person name="Nishi S."/>
            <person name="Hori S."/>
            <person name="Arai W."/>
            <person name="Tsubouchi T."/>
            <person name="Morono Y."/>
            <person name="Uchiyama I."/>
            <person name="Ito T."/>
            <person name="Fujiyama A."/>
            <person name="Inagaki F."/>
            <person name="Takami H."/>
        </authorList>
    </citation>
    <scope>NUCLEOTIDE SEQUENCE</scope>
    <source>
        <strain evidence="1">Expedition CK06-06</strain>
    </source>
</reference>
<organism evidence="1">
    <name type="scientific">marine sediment metagenome</name>
    <dbReference type="NCBI Taxonomy" id="412755"/>
    <lineage>
        <taxon>unclassified sequences</taxon>
        <taxon>metagenomes</taxon>
        <taxon>ecological metagenomes</taxon>
    </lineage>
</organism>
<proteinExistence type="predicted"/>
<name>X1FH26_9ZZZZ</name>
<comment type="caution">
    <text evidence="1">The sequence shown here is derived from an EMBL/GenBank/DDBJ whole genome shotgun (WGS) entry which is preliminary data.</text>
</comment>
<feature type="non-terminal residue" evidence="1">
    <location>
        <position position="84"/>
    </location>
</feature>
<sequence>MKAFIIRLSLILAIVVALLIPALFMPVKYDIEIPQVMLDFAKMYNLGELTRINDNLYMTSNGSYVQRFESQSSGSTSAEAGYAE</sequence>
<gene>
    <name evidence="1" type="ORF">S03H2_14476</name>
</gene>
<evidence type="ECO:0000313" key="1">
    <source>
        <dbReference type="EMBL" id="GAH44262.1"/>
    </source>
</evidence>
<dbReference type="EMBL" id="BARU01007346">
    <property type="protein sequence ID" value="GAH44262.1"/>
    <property type="molecule type" value="Genomic_DNA"/>
</dbReference>
<accession>X1FH26</accession>